<dbReference type="RefSeq" id="WP_310224512.1">
    <property type="nucleotide sequence ID" value="NZ_JAVDWV010000009.1"/>
</dbReference>
<dbReference type="EMBL" id="JAVDWV010000009">
    <property type="protein sequence ID" value="MDR7155315.1"/>
    <property type="molecule type" value="Genomic_DNA"/>
</dbReference>
<accession>A0ABU1X169</accession>
<dbReference type="InterPro" id="IPR024572">
    <property type="entry name" value="RcnB"/>
</dbReference>
<sequence>MFKKIIMALATTTLVASPIISAQAQAQSYGPQHRQQQTRTVVKQQPNGRTVVKQKTVVNKPGVRNNGNVVYRGNAYQPNRNAVANHRWAKGQRFDRRQATNYRVINNYSGYRLNAPPRGYQWVQSGNDAVLIALTSGIIGAVIGGAIR</sequence>
<dbReference type="Gene3D" id="3.10.450.160">
    <property type="entry name" value="inner membrane protein cigr"/>
    <property type="match status" value="1"/>
</dbReference>
<feature type="signal peptide" evidence="1">
    <location>
        <begin position="1"/>
        <end position="26"/>
    </location>
</feature>
<dbReference type="Pfam" id="PF11776">
    <property type="entry name" value="RcnB"/>
    <property type="match status" value="1"/>
</dbReference>
<gene>
    <name evidence="2" type="ORF">J2W40_002142</name>
</gene>
<evidence type="ECO:0000256" key="1">
    <source>
        <dbReference type="SAM" id="SignalP"/>
    </source>
</evidence>
<dbReference type="Proteomes" id="UP001267638">
    <property type="component" value="Unassembled WGS sequence"/>
</dbReference>
<evidence type="ECO:0000313" key="3">
    <source>
        <dbReference type="Proteomes" id="UP001267638"/>
    </source>
</evidence>
<comment type="caution">
    <text evidence="2">The sequence shown here is derived from an EMBL/GenBank/DDBJ whole genome shotgun (WGS) entry which is preliminary data.</text>
</comment>
<organism evidence="2 3">
    <name type="scientific">Sphingobium xenophagum</name>
    <dbReference type="NCBI Taxonomy" id="121428"/>
    <lineage>
        <taxon>Bacteria</taxon>
        <taxon>Pseudomonadati</taxon>
        <taxon>Pseudomonadota</taxon>
        <taxon>Alphaproteobacteria</taxon>
        <taxon>Sphingomonadales</taxon>
        <taxon>Sphingomonadaceae</taxon>
        <taxon>Sphingobium</taxon>
    </lineage>
</organism>
<protein>
    <submittedName>
        <fullName evidence="2">Ni/Co efflux regulator RcnB</fullName>
    </submittedName>
</protein>
<name>A0ABU1X169_SPHXE</name>
<reference evidence="2 3" key="1">
    <citation type="submission" date="2023-07" db="EMBL/GenBank/DDBJ databases">
        <title>Sorghum-associated microbial communities from plants grown in Nebraska, USA.</title>
        <authorList>
            <person name="Schachtman D."/>
        </authorList>
    </citation>
    <scope>NUCLEOTIDE SEQUENCE [LARGE SCALE GENOMIC DNA]</scope>
    <source>
        <strain evidence="2 3">4256</strain>
    </source>
</reference>
<evidence type="ECO:0000313" key="2">
    <source>
        <dbReference type="EMBL" id="MDR7155315.1"/>
    </source>
</evidence>
<keyword evidence="1" id="KW-0732">Signal</keyword>
<keyword evidence="3" id="KW-1185">Reference proteome</keyword>
<proteinExistence type="predicted"/>
<feature type="chain" id="PRO_5045331393" evidence="1">
    <location>
        <begin position="27"/>
        <end position="148"/>
    </location>
</feature>